<name>A0ABY3PM99_9CYAN</name>
<protein>
    <recommendedName>
        <fullName evidence="3">DUF4351 domain-containing protein</fullName>
    </recommendedName>
</protein>
<sequence length="127" mass="14119">MAAIDRQVQSTQQRAELLTVTLLLASIRVHRDVLRAFVESRAMFDLLQDTPLGQQLLQEAERRGEQQGQAEGLRRALVRALTHRFGNLSTDLQATLNGIDDSGQLEQLLDLVLDAPDLDAFRSGAQL</sequence>
<evidence type="ECO:0000313" key="2">
    <source>
        <dbReference type="Proteomes" id="UP001054846"/>
    </source>
</evidence>
<evidence type="ECO:0008006" key="3">
    <source>
        <dbReference type="Google" id="ProtNLM"/>
    </source>
</evidence>
<dbReference type="RefSeq" id="WP_230841874.1">
    <property type="nucleotide sequence ID" value="NZ_CP063845.1"/>
</dbReference>
<organism evidence="1 2">
    <name type="scientific">Gloeobacter morelensis MG652769</name>
    <dbReference type="NCBI Taxonomy" id="2781736"/>
    <lineage>
        <taxon>Bacteria</taxon>
        <taxon>Bacillati</taxon>
        <taxon>Cyanobacteriota</taxon>
        <taxon>Cyanophyceae</taxon>
        <taxon>Gloeobacterales</taxon>
        <taxon>Gloeobacteraceae</taxon>
        <taxon>Gloeobacter</taxon>
        <taxon>Gloeobacter morelensis</taxon>
    </lineage>
</organism>
<proteinExistence type="predicted"/>
<dbReference type="Proteomes" id="UP001054846">
    <property type="component" value="Chromosome"/>
</dbReference>
<reference evidence="1 2" key="1">
    <citation type="journal article" date="2021" name="Genome Biol. Evol.">
        <title>Complete Genome Sequencing of a Novel Gloeobacter Species from a Waterfall Cave in Mexico.</title>
        <authorList>
            <person name="Saw J.H."/>
            <person name="Cardona T."/>
            <person name="Montejano G."/>
        </authorList>
    </citation>
    <scope>NUCLEOTIDE SEQUENCE [LARGE SCALE GENOMIC DNA]</scope>
    <source>
        <strain evidence="1">MG652769</strain>
    </source>
</reference>
<dbReference type="PANTHER" id="PTHR34613:SF1">
    <property type="entry name" value="SLL6017 PROTEIN"/>
    <property type="match status" value="1"/>
</dbReference>
<keyword evidence="2" id="KW-1185">Reference proteome</keyword>
<dbReference type="EMBL" id="CP063845">
    <property type="protein sequence ID" value="UFP94811.1"/>
    <property type="molecule type" value="Genomic_DNA"/>
</dbReference>
<evidence type="ECO:0000313" key="1">
    <source>
        <dbReference type="EMBL" id="UFP94811.1"/>
    </source>
</evidence>
<dbReference type="PANTHER" id="PTHR34613">
    <property type="entry name" value="SLL0800 PROTEIN"/>
    <property type="match status" value="1"/>
</dbReference>
<gene>
    <name evidence="1" type="ORF">ISF26_00730</name>
</gene>
<accession>A0ABY3PM99</accession>